<feature type="transmembrane region" description="Helical" evidence="4">
    <location>
        <begin position="6"/>
        <end position="26"/>
    </location>
</feature>
<evidence type="ECO:0000313" key="5">
    <source>
        <dbReference type="EMBL" id="EAR62010.1"/>
    </source>
</evidence>
<dbReference type="Gene3D" id="3.90.550.10">
    <property type="entry name" value="Spore Coat Polysaccharide Biosynthesis Protein SpsA, Chain A"/>
    <property type="match status" value="1"/>
</dbReference>
<reference evidence="5 6" key="1">
    <citation type="submission" date="2006-02" db="EMBL/GenBank/DDBJ databases">
        <authorList>
            <person name="Pinhassi J."/>
            <person name="Pedros-Alio C."/>
            <person name="Ferriera S."/>
            <person name="Johnson J."/>
            <person name="Kravitz S."/>
            <person name="Halpern A."/>
            <person name="Remington K."/>
            <person name="Beeson K."/>
            <person name="Tran B."/>
            <person name="Rogers Y.-H."/>
            <person name="Friedman R."/>
            <person name="Venter J.C."/>
        </authorList>
    </citation>
    <scope>NUCLEOTIDE SEQUENCE [LARGE SCALE GENOMIC DNA]</scope>
    <source>
        <strain evidence="5 6">MED92</strain>
    </source>
</reference>
<evidence type="ECO:0000256" key="3">
    <source>
        <dbReference type="ARBA" id="ARBA00022679"/>
    </source>
</evidence>
<evidence type="ECO:0000313" key="6">
    <source>
        <dbReference type="Proteomes" id="UP000002171"/>
    </source>
</evidence>
<feature type="transmembrane region" description="Helical" evidence="4">
    <location>
        <begin position="324"/>
        <end position="345"/>
    </location>
</feature>
<keyword evidence="4" id="KW-0472">Membrane</keyword>
<gene>
    <name evidence="5" type="ORF">MED92_09904</name>
</gene>
<dbReference type="EMBL" id="AAOW01000004">
    <property type="protein sequence ID" value="EAR62010.1"/>
    <property type="molecule type" value="Genomic_DNA"/>
</dbReference>
<dbReference type="RefSeq" id="WP_007019647.1">
    <property type="nucleotide sequence ID" value="NZ_CH724125.1"/>
</dbReference>
<protein>
    <submittedName>
        <fullName evidence="5">Glycosyltransferase</fullName>
    </submittedName>
</protein>
<evidence type="ECO:0000256" key="2">
    <source>
        <dbReference type="ARBA" id="ARBA00022676"/>
    </source>
</evidence>
<comment type="similarity">
    <text evidence="1">Belongs to the glycosyltransferase 2 family.</text>
</comment>
<dbReference type="PANTHER" id="PTHR43630">
    <property type="entry name" value="POLY-BETA-1,6-N-ACETYL-D-GLUCOSAMINE SYNTHASE"/>
    <property type="match status" value="1"/>
</dbReference>
<dbReference type="CDD" id="cd06439">
    <property type="entry name" value="CESA_like_1"/>
    <property type="match status" value="1"/>
</dbReference>
<keyword evidence="2" id="KW-0328">Glycosyltransferase</keyword>
<organism evidence="5 6">
    <name type="scientific">Neptuniibacter caesariensis</name>
    <dbReference type="NCBI Taxonomy" id="207954"/>
    <lineage>
        <taxon>Bacteria</taxon>
        <taxon>Pseudomonadati</taxon>
        <taxon>Pseudomonadota</taxon>
        <taxon>Gammaproteobacteria</taxon>
        <taxon>Oceanospirillales</taxon>
        <taxon>Oceanospirillaceae</taxon>
        <taxon>Neptuniibacter</taxon>
    </lineage>
</organism>
<dbReference type="GO" id="GO:0016757">
    <property type="term" value="F:glycosyltransferase activity"/>
    <property type="evidence" value="ECO:0007669"/>
    <property type="project" value="UniProtKB-KW"/>
</dbReference>
<feature type="transmembrane region" description="Helical" evidence="4">
    <location>
        <begin position="357"/>
        <end position="380"/>
    </location>
</feature>
<evidence type="ECO:0000256" key="1">
    <source>
        <dbReference type="ARBA" id="ARBA00006739"/>
    </source>
</evidence>
<dbReference type="SUPFAM" id="SSF53448">
    <property type="entry name" value="Nucleotide-diphospho-sugar transferases"/>
    <property type="match status" value="1"/>
</dbReference>
<dbReference type="Pfam" id="PF13641">
    <property type="entry name" value="Glyco_tranf_2_3"/>
    <property type="match status" value="1"/>
</dbReference>
<dbReference type="PANTHER" id="PTHR43630:SF1">
    <property type="entry name" value="POLY-BETA-1,6-N-ACETYL-D-GLUCOSAMINE SYNTHASE"/>
    <property type="match status" value="1"/>
</dbReference>
<accession>A0A7U8C5L9</accession>
<keyword evidence="6" id="KW-1185">Reference proteome</keyword>
<proteinExistence type="inferred from homology"/>
<dbReference type="InterPro" id="IPR029044">
    <property type="entry name" value="Nucleotide-diphossugar_trans"/>
</dbReference>
<dbReference type="Proteomes" id="UP000002171">
    <property type="component" value="Unassembled WGS sequence"/>
</dbReference>
<keyword evidence="3 5" id="KW-0808">Transferase</keyword>
<comment type="caution">
    <text evidence="5">The sequence shown here is derived from an EMBL/GenBank/DDBJ whole genome shotgun (WGS) entry which is preliminary data.</text>
</comment>
<dbReference type="AlphaFoldDB" id="A0A7U8C5L9"/>
<dbReference type="OrthoDB" id="9766971at2"/>
<sequence>MSLLLHSFVAILWCLVIYHHLIYPIIMLRLSADTGNQTESLKTGNEYRTITVLVPAYNEAEYIAAKIRNVASLNYPANKIKLVIACDGCTDNTAQLARKTAQEWQNSDLDMKVIEFKNNHGKIAILNALIPEIQSEIVALSDASALISNDALLIANQHFKAPRLGIVAATYKLLNPGSEGEEKYWNYQINIKRGEAAIGSPIGVHGALYLFRKSLFETLPSDTINDDFILPMKIVSQGYKAIYDCNLVALELESATLSMDHKRRVRIASGNFQQLIRMPELCSPALGGTAFSYISGKALRSLMPFILVAQYLICNWLALDSDIFLAISALQLSAFIMARLSLFLPEHYLQDQRLLKPFSLIFYLLNGYWSGLIGSLRYLLRLDRNPWKSI</sequence>
<evidence type="ECO:0000256" key="4">
    <source>
        <dbReference type="SAM" id="Phobius"/>
    </source>
</evidence>
<name>A0A7U8C5L9_NEPCE</name>
<feature type="transmembrane region" description="Helical" evidence="4">
    <location>
        <begin position="301"/>
        <end position="318"/>
    </location>
</feature>
<keyword evidence="4" id="KW-0812">Transmembrane</keyword>
<keyword evidence="4" id="KW-1133">Transmembrane helix</keyword>